<feature type="domain" description="NlpC/P60" evidence="6">
    <location>
        <begin position="215"/>
        <end position="330"/>
    </location>
</feature>
<sequence>MLHGRKRATLALTAAATIVCVALVPMSPSSAEPDIDVVKVKVDRLYEKAEHAQERLNDARVRLADVTKELDALRADQARQQDRVDAVRTQVSGSIVDQYQGESISAVGQVVVSDDPAAFLEQLTTMSAFNDMQSEMFGDYAKELKALNIRKEETNRRVAEAEALQKQLTAEKATVDENYDRAKGMLDDLEEEQQAAILEASRSGDVSRLPDVEASGRAAAAVQYAMAQVGKSYVYGAAGPSAFDCSGLTMMAWAQAGVGLPHSSSAQFSSGPRISESDLQPGDLVFYYSPISHVGMYIGNGLIVNAENPSAGVKVTGLHAMPYVGAVRPG</sequence>
<dbReference type="InterPro" id="IPR038765">
    <property type="entry name" value="Papain-like_cys_pep_sf"/>
</dbReference>
<reference evidence="7" key="1">
    <citation type="submission" date="2015-08" db="EMBL/GenBank/DDBJ databases">
        <authorList>
            <person name="Babu N.S."/>
            <person name="Beckwith C.J."/>
            <person name="Beseler K.G."/>
            <person name="Brison A."/>
            <person name="Carone J.V."/>
            <person name="Caskin T.P."/>
            <person name="Diamond M."/>
            <person name="Durham M.E."/>
            <person name="Foxe J.M."/>
            <person name="Go M."/>
            <person name="Henderson B.A."/>
            <person name="Jones I.B."/>
            <person name="McGettigan J.A."/>
            <person name="Micheletti S.J."/>
            <person name="Nasrallah M.E."/>
            <person name="Ortiz D."/>
            <person name="Piller C.R."/>
            <person name="Privatt S.R."/>
            <person name="Schneider S.L."/>
            <person name="Sharp S."/>
            <person name="Smith T.C."/>
            <person name="Stanton J.D."/>
            <person name="Ullery H.E."/>
            <person name="Wilson R.J."/>
            <person name="Serrano M.G."/>
            <person name="Buck G."/>
            <person name="Lee V."/>
            <person name="Wang Y."/>
            <person name="Carvalho R."/>
            <person name="Voegtly L."/>
            <person name="Shi R."/>
            <person name="Duckworth R."/>
            <person name="Johnson A."/>
            <person name="Loviza R."/>
            <person name="Walstead R."/>
            <person name="Shah Z."/>
            <person name="Kiflezghi M."/>
            <person name="Wade K."/>
            <person name="Ball S.L."/>
            <person name="Bradley K.W."/>
            <person name="Asai D.J."/>
            <person name="Bowman C.A."/>
            <person name="Russell D.A."/>
            <person name="Pope W.H."/>
            <person name="Jacobs-Sera D."/>
            <person name="Hendrix R.W."/>
            <person name="Hatfull G.F."/>
        </authorList>
    </citation>
    <scope>NUCLEOTIDE SEQUENCE</scope>
</reference>
<evidence type="ECO:0000256" key="2">
    <source>
        <dbReference type="ARBA" id="ARBA00022670"/>
    </source>
</evidence>
<dbReference type="GO" id="GO:0008234">
    <property type="term" value="F:cysteine-type peptidase activity"/>
    <property type="evidence" value="ECO:0007669"/>
    <property type="project" value="UniProtKB-KW"/>
</dbReference>
<evidence type="ECO:0000313" key="7">
    <source>
        <dbReference type="EMBL" id="CUR53948.1"/>
    </source>
</evidence>
<dbReference type="PANTHER" id="PTHR47359:SF3">
    <property type="entry name" value="NLP_P60 DOMAIN-CONTAINING PROTEIN-RELATED"/>
    <property type="match status" value="1"/>
</dbReference>
<dbReference type="Gene3D" id="3.90.1720.10">
    <property type="entry name" value="endopeptidase domain like (from Nostoc punctiforme)"/>
    <property type="match status" value="1"/>
</dbReference>
<comment type="similarity">
    <text evidence="1">Belongs to the peptidase C40 family.</text>
</comment>
<evidence type="ECO:0000256" key="1">
    <source>
        <dbReference type="ARBA" id="ARBA00007074"/>
    </source>
</evidence>
<keyword evidence="3" id="KW-0378">Hydrolase</keyword>
<organism evidence="7">
    <name type="scientific">metagenome</name>
    <dbReference type="NCBI Taxonomy" id="256318"/>
    <lineage>
        <taxon>unclassified sequences</taxon>
        <taxon>metagenomes</taxon>
    </lineage>
</organism>
<feature type="coiled-coil region" evidence="5">
    <location>
        <begin position="144"/>
        <end position="199"/>
    </location>
</feature>
<dbReference type="PROSITE" id="PS51935">
    <property type="entry name" value="NLPC_P60"/>
    <property type="match status" value="1"/>
</dbReference>
<dbReference type="AlphaFoldDB" id="A0A2P2BW21"/>
<evidence type="ECO:0000256" key="3">
    <source>
        <dbReference type="ARBA" id="ARBA00022801"/>
    </source>
</evidence>
<dbReference type="Pfam" id="PF00877">
    <property type="entry name" value="NLPC_P60"/>
    <property type="match status" value="1"/>
</dbReference>
<evidence type="ECO:0000256" key="5">
    <source>
        <dbReference type="SAM" id="Coils"/>
    </source>
</evidence>
<keyword evidence="2" id="KW-0645">Protease</keyword>
<accession>A0A2P2BW21</accession>
<keyword evidence="5" id="KW-0175">Coiled coil</keyword>
<protein>
    <submittedName>
        <fullName evidence="7">Putative exported cysteine proteinase</fullName>
    </submittedName>
</protein>
<dbReference type="SUPFAM" id="SSF54001">
    <property type="entry name" value="Cysteine proteinases"/>
    <property type="match status" value="1"/>
</dbReference>
<dbReference type="InterPro" id="IPR051794">
    <property type="entry name" value="PG_Endopeptidase_C40"/>
</dbReference>
<name>A0A2P2BW21_9ZZZZ</name>
<gene>
    <name evidence="7" type="ORF">NOCA2110003</name>
</gene>
<dbReference type="EMBL" id="CZKA01000003">
    <property type="protein sequence ID" value="CUR53948.1"/>
    <property type="molecule type" value="Genomic_DNA"/>
</dbReference>
<evidence type="ECO:0000256" key="4">
    <source>
        <dbReference type="ARBA" id="ARBA00022807"/>
    </source>
</evidence>
<feature type="coiled-coil region" evidence="5">
    <location>
        <begin position="35"/>
        <end position="90"/>
    </location>
</feature>
<dbReference type="GO" id="GO:0006508">
    <property type="term" value="P:proteolysis"/>
    <property type="evidence" value="ECO:0007669"/>
    <property type="project" value="UniProtKB-KW"/>
</dbReference>
<dbReference type="PANTHER" id="PTHR47359">
    <property type="entry name" value="PEPTIDOGLYCAN DL-ENDOPEPTIDASE CWLO"/>
    <property type="match status" value="1"/>
</dbReference>
<keyword evidence="4" id="KW-0788">Thiol protease</keyword>
<dbReference type="InterPro" id="IPR000064">
    <property type="entry name" value="NLP_P60_dom"/>
</dbReference>
<evidence type="ECO:0000259" key="6">
    <source>
        <dbReference type="PROSITE" id="PS51935"/>
    </source>
</evidence>
<proteinExistence type="inferred from homology"/>